<name>A0ABY7B4P7_9PSEU</name>
<keyword evidence="1" id="KW-0472">Membrane</keyword>
<protein>
    <recommendedName>
        <fullName evidence="4">Peptidase M50 domain-containing protein</fullName>
    </recommendedName>
</protein>
<sequence length="144" mass="14751">MLGGLVVNYVVHEVGHLLGAGITGLRGRGVVLFGVRFGRGLNGLRGVGHKNAVVVSRVARLWRLRFGILVLSGSLANLALGLVAAGMFTAQTSVWAGDALVGLALAAISLGLVNLAPWVTRKGEVRGGGTGPLIRRASGSPEPL</sequence>
<feature type="transmembrane region" description="Helical" evidence="1">
    <location>
        <begin position="94"/>
        <end position="116"/>
    </location>
</feature>
<evidence type="ECO:0000313" key="2">
    <source>
        <dbReference type="EMBL" id="WAL66914.1"/>
    </source>
</evidence>
<proteinExistence type="predicted"/>
<dbReference type="Proteomes" id="UP001163203">
    <property type="component" value="Chromosome"/>
</dbReference>
<keyword evidence="1" id="KW-0812">Transmembrane</keyword>
<keyword evidence="3" id="KW-1185">Reference proteome</keyword>
<evidence type="ECO:0008006" key="4">
    <source>
        <dbReference type="Google" id="ProtNLM"/>
    </source>
</evidence>
<dbReference type="EMBL" id="CP113836">
    <property type="protein sequence ID" value="WAL66914.1"/>
    <property type="molecule type" value="Genomic_DNA"/>
</dbReference>
<keyword evidence="1" id="KW-1133">Transmembrane helix</keyword>
<dbReference type="RefSeq" id="WP_268757039.1">
    <property type="nucleotide sequence ID" value="NZ_CP113836.1"/>
</dbReference>
<organism evidence="2 3">
    <name type="scientific">Amycolatopsis cynarae</name>
    <dbReference type="NCBI Taxonomy" id="2995223"/>
    <lineage>
        <taxon>Bacteria</taxon>
        <taxon>Bacillati</taxon>
        <taxon>Actinomycetota</taxon>
        <taxon>Actinomycetes</taxon>
        <taxon>Pseudonocardiales</taxon>
        <taxon>Pseudonocardiaceae</taxon>
        <taxon>Amycolatopsis</taxon>
    </lineage>
</organism>
<gene>
    <name evidence="2" type="ORF">ORV05_03685</name>
</gene>
<evidence type="ECO:0000256" key="1">
    <source>
        <dbReference type="SAM" id="Phobius"/>
    </source>
</evidence>
<feature type="transmembrane region" description="Helical" evidence="1">
    <location>
        <begin position="66"/>
        <end position="88"/>
    </location>
</feature>
<evidence type="ECO:0000313" key="3">
    <source>
        <dbReference type="Proteomes" id="UP001163203"/>
    </source>
</evidence>
<accession>A0ABY7B4P7</accession>
<reference evidence="2" key="1">
    <citation type="submission" date="2022-11" db="EMBL/GenBank/DDBJ databases">
        <authorList>
            <person name="Mo P."/>
        </authorList>
    </citation>
    <scope>NUCLEOTIDE SEQUENCE</scope>
    <source>
        <strain evidence="2">HUAS 11-8</strain>
    </source>
</reference>